<dbReference type="EMBL" id="CM042044">
    <property type="protein sequence ID" value="KAI3687101.1"/>
    <property type="molecule type" value="Genomic_DNA"/>
</dbReference>
<sequence>MEVVAIVMEMEVIMVVAAEVVCGGYGGDDGNTCYKCGKISQMGRKCPQSGESCGSYDGVRGGGDYDGSRGGGGRCFNYEDHFSRECPNDNIHYYVFGFCWFKKKVVGGMEEGAVERGS</sequence>
<proteinExistence type="predicted"/>
<keyword evidence="2" id="KW-1185">Reference proteome</keyword>
<evidence type="ECO:0000313" key="1">
    <source>
        <dbReference type="EMBL" id="KAI3687101.1"/>
    </source>
</evidence>
<protein>
    <submittedName>
        <fullName evidence="1">Uncharacterized protein</fullName>
    </submittedName>
</protein>
<dbReference type="Proteomes" id="UP001056120">
    <property type="component" value="Linkage Group LG27"/>
</dbReference>
<evidence type="ECO:0000313" key="2">
    <source>
        <dbReference type="Proteomes" id="UP001056120"/>
    </source>
</evidence>
<reference evidence="1 2" key="2">
    <citation type="journal article" date="2022" name="Mol. Ecol. Resour.">
        <title>The genomes of chicory, endive, great burdock and yacon provide insights into Asteraceae paleo-polyploidization history and plant inulin production.</title>
        <authorList>
            <person name="Fan W."/>
            <person name="Wang S."/>
            <person name="Wang H."/>
            <person name="Wang A."/>
            <person name="Jiang F."/>
            <person name="Liu H."/>
            <person name="Zhao H."/>
            <person name="Xu D."/>
            <person name="Zhang Y."/>
        </authorList>
    </citation>
    <scope>NUCLEOTIDE SEQUENCE [LARGE SCALE GENOMIC DNA]</scope>
    <source>
        <strain evidence="2">cv. Yunnan</strain>
        <tissue evidence="1">Leaves</tissue>
    </source>
</reference>
<organism evidence="1 2">
    <name type="scientific">Smallanthus sonchifolius</name>
    <dbReference type="NCBI Taxonomy" id="185202"/>
    <lineage>
        <taxon>Eukaryota</taxon>
        <taxon>Viridiplantae</taxon>
        <taxon>Streptophyta</taxon>
        <taxon>Embryophyta</taxon>
        <taxon>Tracheophyta</taxon>
        <taxon>Spermatophyta</taxon>
        <taxon>Magnoliopsida</taxon>
        <taxon>eudicotyledons</taxon>
        <taxon>Gunneridae</taxon>
        <taxon>Pentapetalae</taxon>
        <taxon>asterids</taxon>
        <taxon>campanulids</taxon>
        <taxon>Asterales</taxon>
        <taxon>Asteraceae</taxon>
        <taxon>Asteroideae</taxon>
        <taxon>Heliantheae alliance</taxon>
        <taxon>Millerieae</taxon>
        <taxon>Smallanthus</taxon>
    </lineage>
</organism>
<name>A0ACB8YPR0_9ASTR</name>
<accession>A0ACB8YPR0</accession>
<reference evidence="2" key="1">
    <citation type="journal article" date="2022" name="Mol. Ecol. Resour.">
        <title>The genomes of chicory, endive, great burdock and yacon provide insights into Asteraceae palaeo-polyploidization history and plant inulin production.</title>
        <authorList>
            <person name="Fan W."/>
            <person name="Wang S."/>
            <person name="Wang H."/>
            <person name="Wang A."/>
            <person name="Jiang F."/>
            <person name="Liu H."/>
            <person name="Zhao H."/>
            <person name="Xu D."/>
            <person name="Zhang Y."/>
        </authorList>
    </citation>
    <scope>NUCLEOTIDE SEQUENCE [LARGE SCALE GENOMIC DNA]</scope>
    <source>
        <strain evidence="2">cv. Yunnan</strain>
    </source>
</reference>
<comment type="caution">
    <text evidence="1">The sequence shown here is derived from an EMBL/GenBank/DDBJ whole genome shotgun (WGS) entry which is preliminary data.</text>
</comment>
<gene>
    <name evidence="1" type="ORF">L1987_80792</name>
</gene>